<reference evidence="1 2" key="1">
    <citation type="submission" date="2019-07" db="EMBL/GenBank/DDBJ databases">
        <title>Whole genome shotgun sequence of Adhaeribacter aerolatus NBRC 106133.</title>
        <authorList>
            <person name="Hosoyama A."/>
            <person name="Uohara A."/>
            <person name="Ohji S."/>
            <person name="Ichikawa N."/>
        </authorList>
    </citation>
    <scope>NUCLEOTIDE SEQUENCE [LARGE SCALE GENOMIC DNA]</scope>
    <source>
        <strain evidence="1 2">NBRC 106133</strain>
    </source>
</reference>
<comment type="caution">
    <text evidence="1">The sequence shown here is derived from an EMBL/GenBank/DDBJ whole genome shotgun (WGS) entry which is preliminary data.</text>
</comment>
<organism evidence="1 2">
    <name type="scientific">Adhaeribacter aerolatus</name>
    <dbReference type="NCBI Taxonomy" id="670289"/>
    <lineage>
        <taxon>Bacteria</taxon>
        <taxon>Pseudomonadati</taxon>
        <taxon>Bacteroidota</taxon>
        <taxon>Cytophagia</taxon>
        <taxon>Cytophagales</taxon>
        <taxon>Hymenobacteraceae</taxon>
        <taxon>Adhaeribacter</taxon>
    </lineage>
</organism>
<accession>A0A512B4A3</accession>
<dbReference type="RefSeq" id="WP_146903617.1">
    <property type="nucleotide sequence ID" value="NZ_BJYS01000044.1"/>
</dbReference>
<dbReference type="InterPro" id="IPR011050">
    <property type="entry name" value="Pectin_lyase_fold/virulence"/>
</dbReference>
<dbReference type="EMBL" id="BJYS01000044">
    <property type="protein sequence ID" value="GEO06803.1"/>
    <property type="molecule type" value="Genomic_DNA"/>
</dbReference>
<keyword evidence="2" id="KW-1185">Reference proteome</keyword>
<dbReference type="AlphaFoldDB" id="A0A512B4A3"/>
<gene>
    <name evidence="1" type="ORF">AAE02nite_44670</name>
</gene>
<proteinExistence type="predicted"/>
<evidence type="ECO:0008006" key="3">
    <source>
        <dbReference type="Google" id="ProtNLM"/>
    </source>
</evidence>
<dbReference type="OrthoDB" id="9808066at2"/>
<evidence type="ECO:0000313" key="1">
    <source>
        <dbReference type="EMBL" id="GEO06803.1"/>
    </source>
</evidence>
<evidence type="ECO:0000313" key="2">
    <source>
        <dbReference type="Proteomes" id="UP000321532"/>
    </source>
</evidence>
<protein>
    <recommendedName>
        <fullName evidence="3">Right handed beta helix domain-containing protein</fullName>
    </recommendedName>
</protein>
<dbReference type="Proteomes" id="UP000321532">
    <property type="component" value="Unassembled WGS sequence"/>
</dbReference>
<sequence>MIEINVNLWGIKSTNSPAENTRSFNYFFQKELNNAASAKPLTLIFGAGTYAFDLLEIGSSHKTITDFQLKGAGIGRTILKFSGNEHTFLYLHHLNNFTVSDLSINGAGAKFEGGLWVKGNCQHGLIERVEVYDAHDVSCVVSGPDTSHITIRNCQVFSQRNFTGKSKSMFLAGDTAEFVTFENCQSFSQSKDKKHFSVADHFDTDDAKYVNYLNCTANGEGSQGGVGFWNEGEGEGVKAISTYYGCTAYKTHGGLATSENSIVKAFGMNFIECSAFGWTVWSKGLHPHSSLSLDGGYFKGCGSTPINNRFGGIHIEANTHITNCIFEDTPKGCFNISFYKFGEALPPDSYTYITNCIFDKGVQINSPFYNDGPSIRNLTIQNSIFKVGAYFAALQNPLQYNIRISGCTFFDKGLVLENVNKIKILGNTFTCQSEEITPIERKGLVSGIVQDNLFSGYKDTYLIFNNSTSDQRMNVYFNDYE</sequence>
<name>A0A512B4A3_9BACT</name>
<dbReference type="SUPFAM" id="SSF51126">
    <property type="entry name" value="Pectin lyase-like"/>
    <property type="match status" value="1"/>
</dbReference>